<evidence type="ECO:0000259" key="4">
    <source>
        <dbReference type="Pfam" id="PF17384"/>
    </source>
</evidence>
<dbReference type="SUPFAM" id="SSF75420">
    <property type="entry name" value="YhbC-like, N-terminal domain"/>
    <property type="match status" value="1"/>
</dbReference>
<dbReference type="CDD" id="cd01734">
    <property type="entry name" value="YlxS_C"/>
    <property type="match status" value="1"/>
</dbReference>
<proteinExistence type="inferred from homology"/>
<dbReference type="NCBIfam" id="NF000927">
    <property type="entry name" value="PRK00092.1-1"/>
    <property type="match status" value="1"/>
</dbReference>
<feature type="domain" description="Ribosome maturation factor RimP N-terminal" evidence="3">
    <location>
        <begin position="11"/>
        <end position="82"/>
    </location>
</feature>
<evidence type="ECO:0000256" key="2">
    <source>
        <dbReference type="ARBA" id="ARBA00022517"/>
    </source>
</evidence>
<keyword evidence="1" id="KW-0963">Cytoplasm</keyword>
<dbReference type="PANTHER" id="PTHR33867:SF1">
    <property type="entry name" value="RIBOSOME MATURATION FACTOR RIMP"/>
    <property type="match status" value="1"/>
</dbReference>
<dbReference type="InterPro" id="IPR028989">
    <property type="entry name" value="RimP_N"/>
</dbReference>
<dbReference type="GO" id="GO:0000028">
    <property type="term" value="P:ribosomal small subunit assembly"/>
    <property type="evidence" value="ECO:0007669"/>
    <property type="project" value="TreeGrafter"/>
</dbReference>
<dbReference type="InterPro" id="IPR028998">
    <property type="entry name" value="RimP_C"/>
</dbReference>
<dbReference type="Gene3D" id="2.30.30.180">
    <property type="entry name" value="Ribosome maturation factor RimP, C-terminal domain"/>
    <property type="match status" value="1"/>
</dbReference>
<dbReference type="EMBL" id="UOFK01000197">
    <property type="protein sequence ID" value="VAW79569.1"/>
    <property type="molecule type" value="Genomic_DNA"/>
</dbReference>
<dbReference type="GO" id="GO:0006412">
    <property type="term" value="P:translation"/>
    <property type="evidence" value="ECO:0007669"/>
    <property type="project" value="TreeGrafter"/>
</dbReference>
<dbReference type="Pfam" id="PF17384">
    <property type="entry name" value="DUF150_C"/>
    <property type="match status" value="1"/>
</dbReference>
<feature type="domain" description="Ribosome maturation factor RimP C-terminal" evidence="4">
    <location>
        <begin position="85"/>
        <end position="148"/>
    </location>
</feature>
<evidence type="ECO:0000259" key="3">
    <source>
        <dbReference type="Pfam" id="PF02576"/>
    </source>
</evidence>
<dbReference type="Pfam" id="PF02576">
    <property type="entry name" value="RimP_N"/>
    <property type="match status" value="1"/>
</dbReference>
<accession>A0A3B0YZD0</accession>
<dbReference type="PANTHER" id="PTHR33867">
    <property type="entry name" value="RIBOSOME MATURATION FACTOR RIMP"/>
    <property type="match status" value="1"/>
</dbReference>
<protein>
    <submittedName>
        <fullName evidence="5">Bacterial ribosome SSU maturation protein RimP</fullName>
    </submittedName>
</protein>
<dbReference type="InterPro" id="IPR036847">
    <property type="entry name" value="RimP_C_sf"/>
</dbReference>
<organism evidence="5">
    <name type="scientific">hydrothermal vent metagenome</name>
    <dbReference type="NCBI Taxonomy" id="652676"/>
    <lineage>
        <taxon>unclassified sequences</taxon>
        <taxon>metagenomes</taxon>
        <taxon>ecological metagenomes</taxon>
    </lineage>
</organism>
<gene>
    <name evidence="5" type="ORF">MNBD_GAMMA13-1997</name>
</gene>
<evidence type="ECO:0000256" key="1">
    <source>
        <dbReference type="ARBA" id="ARBA00022490"/>
    </source>
</evidence>
<dbReference type="InterPro" id="IPR003728">
    <property type="entry name" value="Ribosome_maturation_RimP"/>
</dbReference>
<name>A0A3B0YZD0_9ZZZZ</name>
<dbReference type="HAMAP" id="MF_01077">
    <property type="entry name" value="RimP"/>
    <property type="match status" value="1"/>
</dbReference>
<reference evidence="5" key="1">
    <citation type="submission" date="2018-06" db="EMBL/GenBank/DDBJ databases">
        <authorList>
            <person name="Zhirakovskaya E."/>
        </authorList>
    </citation>
    <scope>NUCLEOTIDE SEQUENCE</scope>
</reference>
<dbReference type="GO" id="GO:0005829">
    <property type="term" value="C:cytosol"/>
    <property type="evidence" value="ECO:0007669"/>
    <property type="project" value="TreeGrafter"/>
</dbReference>
<dbReference type="InterPro" id="IPR035956">
    <property type="entry name" value="RimP_N_sf"/>
</dbReference>
<dbReference type="SUPFAM" id="SSF74942">
    <property type="entry name" value="YhbC-like, C-terminal domain"/>
    <property type="match status" value="1"/>
</dbReference>
<dbReference type="Gene3D" id="3.30.300.70">
    <property type="entry name" value="RimP-like superfamily, N-terminal"/>
    <property type="match status" value="1"/>
</dbReference>
<sequence>MPRESVELRKLVEPAVTALGYELVGVEFFQGKTGVLRVYIDSNEGIGVDDCSAVSHQLSGILEVEDPIRGQYSLEVSSPGLDRPLFQARDFDRFAGHQVALRLLAPVDGKRKFKGVLAGLREGQVVIEMDTEELVVGVDEIDQARLVPNYKSHHVEGA</sequence>
<dbReference type="FunFam" id="3.30.300.70:FF:000001">
    <property type="entry name" value="Ribosome maturation factor RimP"/>
    <property type="match status" value="1"/>
</dbReference>
<evidence type="ECO:0000313" key="5">
    <source>
        <dbReference type="EMBL" id="VAW79569.1"/>
    </source>
</evidence>
<keyword evidence="2" id="KW-0690">Ribosome biogenesis</keyword>
<dbReference type="AlphaFoldDB" id="A0A3B0YZD0"/>